<keyword evidence="4" id="KW-0677">Repeat</keyword>
<dbReference type="GO" id="GO:0005261">
    <property type="term" value="F:monoatomic cation channel activity"/>
    <property type="evidence" value="ECO:0007669"/>
    <property type="project" value="TreeGrafter"/>
</dbReference>
<evidence type="ECO:0000256" key="3">
    <source>
        <dbReference type="ARBA" id="ARBA00022692"/>
    </source>
</evidence>
<reference evidence="13" key="2">
    <citation type="submission" date="2025-08" db="UniProtKB">
        <authorList>
            <consortium name="RefSeq"/>
        </authorList>
    </citation>
    <scope>IDENTIFICATION</scope>
    <source>
        <strain evidence="13">J_2021</strain>
        <tissue evidence="13">Erythrocytes</tissue>
    </source>
</reference>
<name>A0A8J1MQH5_XENLA</name>
<dbReference type="InterPro" id="IPR036392">
    <property type="entry name" value="PLAT/LH2_dom_sf"/>
</dbReference>
<keyword evidence="12" id="KW-1185">Reference proteome</keyword>
<feature type="domain" description="REJ" evidence="11">
    <location>
        <begin position="1"/>
        <end position="684"/>
    </location>
</feature>
<dbReference type="Pfam" id="PF01477">
    <property type="entry name" value="PLAT"/>
    <property type="match status" value="1"/>
</dbReference>
<comment type="subcellular location">
    <subcellularLocation>
        <location evidence="1">Membrane</location>
        <topology evidence="1">Multi-pass membrane protein</topology>
    </subcellularLocation>
</comment>
<dbReference type="Gene3D" id="2.60.60.20">
    <property type="entry name" value="PLAT/LH2 domain"/>
    <property type="match status" value="1"/>
</dbReference>
<dbReference type="GeneID" id="121402028"/>
<feature type="compositionally biased region" description="Basic and acidic residues" evidence="8">
    <location>
        <begin position="1179"/>
        <end position="1192"/>
    </location>
</feature>
<comment type="caution">
    <text evidence="7">Lacks conserved residue(s) required for the propagation of feature annotation.</text>
</comment>
<dbReference type="Pfam" id="PF02010">
    <property type="entry name" value="REJ"/>
    <property type="match status" value="1"/>
</dbReference>
<evidence type="ECO:0000256" key="5">
    <source>
        <dbReference type="ARBA" id="ARBA00022989"/>
    </source>
</evidence>
<dbReference type="PANTHER" id="PTHR46730:SF1">
    <property type="entry name" value="PLAT DOMAIN-CONTAINING PROTEIN"/>
    <property type="match status" value="1"/>
</dbReference>
<protein>
    <submittedName>
        <fullName evidence="13">Polycystic kidney disease and receptor for egg jelly-related protein-like</fullName>
    </submittedName>
</protein>
<evidence type="ECO:0000256" key="8">
    <source>
        <dbReference type="SAM" id="MobiDB-lite"/>
    </source>
</evidence>
<dbReference type="SUPFAM" id="SSF49723">
    <property type="entry name" value="Lipase/lipooxygenase domain (PLAT/LH2 domain)"/>
    <property type="match status" value="1"/>
</dbReference>
<dbReference type="PANTHER" id="PTHR46730">
    <property type="entry name" value="POLYCYSTIN-1"/>
    <property type="match status" value="1"/>
</dbReference>
<feature type="transmembrane region" description="Helical" evidence="9">
    <location>
        <begin position="1074"/>
        <end position="1092"/>
    </location>
</feature>
<dbReference type="GO" id="GO:0005886">
    <property type="term" value="C:plasma membrane"/>
    <property type="evidence" value="ECO:0007669"/>
    <property type="project" value="TreeGrafter"/>
</dbReference>
<feature type="transmembrane region" description="Helical" evidence="9">
    <location>
        <begin position="1264"/>
        <end position="1287"/>
    </location>
</feature>
<keyword evidence="5 9" id="KW-1133">Transmembrane helix</keyword>
<feature type="domain" description="PLAT" evidence="10">
    <location>
        <begin position="911"/>
        <end position="1028"/>
    </location>
</feature>
<accession>A0A8J1MQH5</accession>
<evidence type="ECO:0000256" key="2">
    <source>
        <dbReference type="ARBA" id="ARBA00007200"/>
    </source>
</evidence>
<evidence type="ECO:0000256" key="6">
    <source>
        <dbReference type="ARBA" id="ARBA00023136"/>
    </source>
</evidence>
<reference evidence="12" key="1">
    <citation type="submission" date="2024-06" db="UniProtKB">
        <authorList>
            <consortium name="RefSeq"/>
        </authorList>
    </citation>
    <scope>NUCLEOTIDE SEQUENCE [LARGE SCALE GENOMIC DNA]</scope>
    <source>
        <strain evidence="12">J_2021</strain>
    </source>
</reference>
<dbReference type="GO" id="GO:0006816">
    <property type="term" value="P:calcium ion transport"/>
    <property type="evidence" value="ECO:0007669"/>
    <property type="project" value="TreeGrafter"/>
</dbReference>
<keyword evidence="3 9" id="KW-0812">Transmembrane</keyword>
<evidence type="ECO:0000259" key="11">
    <source>
        <dbReference type="PROSITE" id="PS51111"/>
    </source>
</evidence>
<dbReference type="CTD" id="121402028"/>
<dbReference type="PROSITE" id="PS50095">
    <property type="entry name" value="PLAT"/>
    <property type="match status" value="1"/>
</dbReference>
<dbReference type="SMART" id="SM00308">
    <property type="entry name" value="LH2"/>
    <property type="match status" value="1"/>
</dbReference>
<dbReference type="Proteomes" id="UP000186698">
    <property type="component" value="Chromosome 3S"/>
</dbReference>
<dbReference type="OrthoDB" id="2121937at2759"/>
<sequence>MLNCVASHSTTITWKIYSIYSKNSVPDWNNYLNVPEIFPMNQTTLVIPKNSLNVGFYLFRVSTDIPPDDDDIENRRSNSDTVIVEVRESELVAVISGGTFRTVAFRSAWILNGNSSSDPDVPDDLDDLSFLWYCTRNIDDYNDMKLSNNSSCHPAQKDLTWLNPFDVTQTVDAEQLQGGRSYHFRLLVEKYKRSSYFTQTVFVQSGSPPLVTLECIENCFTKFIPTERFSLSGKCTDCRASSWPEYQWSLFQGTTELDFDWAAKTTTGRFAPYMSIMPLTFLKNVDRWYTLVLKVTTWSGAQSTSKYSFYVNAPPEAGRCFIKPTTGVALETKFIIGCSGFKDQNQPLMYKVLAAVDKNSNISSLRDNPLGVIVYHGYESTTPPIFLPVGEKSQDYKLTLYVQVYDALSAYTEISLSATVSEFQDGKPKETILENLNAMVNGSNSLMNNLIKTGDFINSGHLIYMVTSNLNNFKTTEMTYSLKEERTQLREHLLNVSSSLTVTDIMGANQVITCIAELTKDVKEVNLHSQQLAVRKLSEVASSLATQRQEPLGSAEKERLSSGIVTSLSSVMSAALLDIPQSESDIQEEKVEVLEQILSAMEMLTEAVLQGKVPGENKTTIKAATFNISLKKEETLDLINSPLQLRDDSCLSCTFAKLRVPLSDVPADAVVSTAFYEFKESPFPWLRNGRDIDTDIAGYYMVASNSTGGTTNLIPDMVDVVLDRTHKLPVFDLAFETGATTTGNPKMISIPIEMLPKTEAVIDLSIELTTSYSITSHTRVQYSIFNVACLDFSGAEHEWNDGNCHAGPLTDTTVIHCVCENLTKLQTRGEPFLNNRHTFLAARSIVLPNPIDLTKVTLETLKANLVPLVTVIGIIVFYAFISVFAHIKDKRDVTDRQNVIILEDNDPYETDSLLVTIYTGSRFGSGTIANVYMKIFGKDGNSHAHHLQCHRQRVLQTRGCDTFLLKTKQPLGDIHSIEIWHKANMKSISWYLSRVQIEDLHTKKKWFFICRTWFGTSKKNAVPQKMFTPIDIKQPLEKKDFFLISSYYDLFLGNLLLSVFAPDVPTTSTRAQRLASQFVSFMSGLFCSMMYYNRKNDEQETWNMEHLLRSIAVGAVTSIITKIFRLIVDKLFAVARNTSLDKQQELTENVSENELLDSSSPPRCLECLYEEYSTTDSTSEEKMSEQGQKDAPETNGQNSPSHVDEVNITVEEEKLGEIPKGKVKRARNVCLCVAWSTVICFSTLSAVLIVLYGLSYGHEISMEWLIASGTSFLMSVFIQHVPIILVLSLIKSIRAKYCNDIPWVIRNYVPVMNELKSEEEIRYMQFRIETLRSSEAYQPITPTEFQVITTAWDCNV</sequence>
<dbReference type="KEGG" id="xla:121402028"/>
<evidence type="ECO:0000256" key="7">
    <source>
        <dbReference type="PROSITE-ProRule" id="PRU00152"/>
    </source>
</evidence>
<organism evidence="12 13">
    <name type="scientific">Xenopus laevis</name>
    <name type="common">African clawed frog</name>
    <dbReference type="NCBI Taxonomy" id="8355"/>
    <lineage>
        <taxon>Eukaryota</taxon>
        <taxon>Metazoa</taxon>
        <taxon>Chordata</taxon>
        <taxon>Craniata</taxon>
        <taxon>Vertebrata</taxon>
        <taxon>Euteleostomi</taxon>
        <taxon>Amphibia</taxon>
        <taxon>Batrachia</taxon>
        <taxon>Anura</taxon>
        <taxon>Pipoidea</taxon>
        <taxon>Pipidae</taxon>
        <taxon>Xenopodinae</taxon>
        <taxon>Xenopus</taxon>
        <taxon>Xenopus</taxon>
    </lineage>
</organism>
<feature type="transmembrane region" description="Helical" evidence="9">
    <location>
        <begin position="865"/>
        <end position="887"/>
    </location>
</feature>
<evidence type="ECO:0000313" key="12">
    <source>
        <dbReference type="Proteomes" id="UP000186698"/>
    </source>
</evidence>
<evidence type="ECO:0000256" key="9">
    <source>
        <dbReference type="SAM" id="Phobius"/>
    </source>
</evidence>
<evidence type="ECO:0000259" key="10">
    <source>
        <dbReference type="PROSITE" id="PS50095"/>
    </source>
</evidence>
<dbReference type="InterPro" id="IPR001024">
    <property type="entry name" value="PLAT/LH2_dom"/>
</dbReference>
<evidence type="ECO:0000313" key="13">
    <source>
        <dbReference type="RefSeq" id="XP_041443686.1"/>
    </source>
</evidence>
<keyword evidence="6 9" id="KW-0472">Membrane</keyword>
<evidence type="ECO:0000256" key="4">
    <source>
        <dbReference type="ARBA" id="ARBA00022737"/>
    </source>
</evidence>
<dbReference type="PROSITE" id="PS51111">
    <property type="entry name" value="REJ"/>
    <property type="match status" value="1"/>
</dbReference>
<dbReference type="InterPro" id="IPR014010">
    <property type="entry name" value="REJ_dom"/>
</dbReference>
<evidence type="ECO:0000256" key="1">
    <source>
        <dbReference type="ARBA" id="ARBA00004141"/>
    </source>
</evidence>
<proteinExistence type="inferred from homology"/>
<comment type="similarity">
    <text evidence="2">Belongs to the polycystin family.</text>
</comment>
<feature type="region of interest" description="Disordered" evidence="8">
    <location>
        <begin position="1175"/>
        <end position="1204"/>
    </location>
</feature>
<feature type="transmembrane region" description="Helical" evidence="9">
    <location>
        <begin position="1229"/>
        <end position="1252"/>
    </location>
</feature>
<dbReference type="RefSeq" id="XP_041443686.1">
    <property type="nucleotide sequence ID" value="XM_041587752.1"/>
</dbReference>
<gene>
    <name evidence="13" type="primary">LOC121402028</name>
</gene>
<dbReference type="InterPro" id="IPR002859">
    <property type="entry name" value="PKD/REJ-like"/>
</dbReference>